<sequence length="233" mass="26474">MFSTANSSSEGRLKSEHAKLRLFQRQIAETSVEQVIEKGKKVHQTFFRDLRCDRFKHIFEGQVVVTERKDGSVVTTYVVLPPLSPIYIDPPTSDAHMRRSRHLSVYPERATAHTIFVIDSSASMNACDVSDAKTRWERGFRAIATDFIAERICQGTRQDTDVFSMITFSAPKGVVPPQSAQELHYQLRSYAQVVFERQPQDPLLINRVVDAYRNLKVQSHGMYLPGHFAVATS</sequence>
<dbReference type="AlphaFoldDB" id="A0A0G4HI64"/>
<evidence type="ECO:0000313" key="1">
    <source>
        <dbReference type="EMBL" id="CEM43818.1"/>
    </source>
</evidence>
<dbReference type="Gene3D" id="3.40.50.410">
    <property type="entry name" value="von Willebrand factor, type A domain"/>
    <property type="match status" value="1"/>
</dbReference>
<gene>
    <name evidence="1" type="ORF">Cvel_6955</name>
</gene>
<accession>A0A0G4HI64</accession>
<evidence type="ECO:0008006" key="2">
    <source>
        <dbReference type="Google" id="ProtNLM"/>
    </source>
</evidence>
<dbReference type="VEuPathDB" id="CryptoDB:Cvel_6955"/>
<protein>
    <recommendedName>
        <fullName evidence="2">VWFA domain-containing protein</fullName>
    </recommendedName>
</protein>
<reference evidence="1" key="1">
    <citation type="submission" date="2014-11" db="EMBL/GenBank/DDBJ databases">
        <authorList>
            <person name="Otto D Thomas"/>
            <person name="Naeem Raeece"/>
        </authorList>
    </citation>
    <scope>NUCLEOTIDE SEQUENCE</scope>
</reference>
<proteinExistence type="predicted"/>
<dbReference type="InterPro" id="IPR036465">
    <property type="entry name" value="vWFA_dom_sf"/>
</dbReference>
<dbReference type="EMBL" id="CDMZ01002767">
    <property type="protein sequence ID" value="CEM43818.1"/>
    <property type="molecule type" value="Genomic_DNA"/>
</dbReference>
<name>A0A0G4HI64_9ALVE</name>
<organism evidence="1">
    <name type="scientific">Chromera velia CCMP2878</name>
    <dbReference type="NCBI Taxonomy" id="1169474"/>
    <lineage>
        <taxon>Eukaryota</taxon>
        <taxon>Sar</taxon>
        <taxon>Alveolata</taxon>
        <taxon>Colpodellida</taxon>
        <taxon>Chromeraceae</taxon>
        <taxon>Chromera</taxon>
    </lineage>
</organism>